<keyword evidence="13 14" id="KW-0472">Membrane</keyword>
<dbReference type="SUPFAM" id="SSF55874">
    <property type="entry name" value="ATPase domain of HSP90 chaperone/DNA topoisomerase II/histidine kinase"/>
    <property type="match status" value="1"/>
</dbReference>
<evidence type="ECO:0000256" key="4">
    <source>
        <dbReference type="ARBA" id="ARBA00022475"/>
    </source>
</evidence>
<dbReference type="Gene3D" id="6.10.340.10">
    <property type="match status" value="1"/>
</dbReference>
<feature type="domain" description="Histidine kinase" evidence="15">
    <location>
        <begin position="493"/>
        <end position="597"/>
    </location>
</feature>
<evidence type="ECO:0000256" key="5">
    <source>
        <dbReference type="ARBA" id="ARBA00022553"/>
    </source>
</evidence>
<keyword evidence="8" id="KW-0547">Nucleotide-binding</keyword>
<dbReference type="SMART" id="SM00304">
    <property type="entry name" value="HAMP"/>
    <property type="match status" value="1"/>
</dbReference>
<evidence type="ECO:0000256" key="10">
    <source>
        <dbReference type="ARBA" id="ARBA00022840"/>
    </source>
</evidence>
<evidence type="ECO:0000259" key="16">
    <source>
        <dbReference type="PROSITE" id="PS50885"/>
    </source>
</evidence>
<dbReference type="SMART" id="SM00387">
    <property type="entry name" value="HATPase_c"/>
    <property type="match status" value="1"/>
</dbReference>
<sequence>MKDYIINKITFFRKLNLIQKFLLTYCILILVPLTALFGYSYAKMSNIIESNLLNSTEKAFEQSVDFITYKLYRIFDISNTLAIDENIVTILRNDPDNYLLSDQISHLSYLRLFLSSYEDESEVSNVSLYVNDNFIYKNDNKNIFSMNILDGTKAINSINSTNARFIWGPSSYFTTYNPLPSDTLSLFKTIKSPDNFAENIGYLKLTFKKSLISDIINKINSVPNTVSYIINSEGIIICSSEEKNQNIEYITDINQIQDFANINNKFSTTKVNNSKIYVKSSLIDKTDWYLVTLLPESSIIAAINSQRIYLFIIVVICGGTSIALAFYFIKYINKRLNKVVKGMRCVQSGDFSHYIDHNDNDELGELIDSYNYMIGKMSILIDEQYKLGKSVKNAELKALQSQINPHFLYNTLDMINWMSYKKMNSEISHAVKNLAKFYKLSLNKGKDLVPIKDELQHATLFVNIQNMRYNNRISLKFNVDESINDYLIPKITLQPIIENSINYGILGKGEGTGTISILGYSINSDVILTISDDGIGMTEDKLKELIDNKLTSSKGSGYGLKNINKRIKLLYGDNYGLSFKSVYNYGTTVIIKIPPIKEIEKND</sequence>
<evidence type="ECO:0000256" key="6">
    <source>
        <dbReference type="ARBA" id="ARBA00022679"/>
    </source>
</evidence>
<dbReference type="RefSeq" id="WP_052330655.1">
    <property type="nucleotide sequence ID" value="NZ_CYZV01000006.1"/>
</dbReference>
<keyword evidence="12" id="KW-0902">Two-component regulatory system</keyword>
<dbReference type="EC" id="2.7.13.3" evidence="3"/>
<evidence type="ECO:0000256" key="1">
    <source>
        <dbReference type="ARBA" id="ARBA00000085"/>
    </source>
</evidence>
<evidence type="ECO:0000259" key="15">
    <source>
        <dbReference type="PROSITE" id="PS50109"/>
    </source>
</evidence>
<dbReference type="InterPro" id="IPR036890">
    <property type="entry name" value="HATPase_C_sf"/>
</dbReference>
<evidence type="ECO:0000256" key="9">
    <source>
        <dbReference type="ARBA" id="ARBA00022777"/>
    </source>
</evidence>
<comment type="catalytic activity">
    <reaction evidence="1">
        <text>ATP + protein L-histidine = ADP + protein N-phospho-L-histidine.</text>
        <dbReference type="EC" id="2.7.13.3"/>
    </reaction>
</comment>
<dbReference type="PROSITE" id="PS50885">
    <property type="entry name" value="HAMP"/>
    <property type="match status" value="1"/>
</dbReference>
<dbReference type="Pfam" id="PF02518">
    <property type="entry name" value="HATPase_c"/>
    <property type="match status" value="1"/>
</dbReference>
<dbReference type="Pfam" id="PF06580">
    <property type="entry name" value="His_kinase"/>
    <property type="match status" value="1"/>
</dbReference>
<feature type="transmembrane region" description="Helical" evidence="14">
    <location>
        <begin position="308"/>
        <end position="329"/>
    </location>
</feature>
<dbReference type="GO" id="GO:0005524">
    <property type="term" value="F:ATP binding"/>
    <property type="evidence" value="ECO:0007669"/>
    <property type="project" value="UniProtKB-KW"/>
</dbReference>
<keyword evidence="7 14" id="KW-0812">Transmembrane</keyword>
<reference evidence="17 18" key="1">
    <citation type="submission" date="2015-09" db="EMBL/GenBank/DDBJ databases">
        <authorList>
            <consortium name="Pathogen Informatics"/>
        </authorList>
    </citation>
    <scope>NUCLEOTIDE SEQUENCE [LARGE SCALE GENOMIC DNA]</scope>
    <source>
        <strain evidence="17 18">2789STDY5834855</strain>
    </source>
</reference>
<dbReference type="CDD" id="cd06225">
    <property type="entry name" value="HAMP"/>
    <property type="match status" value="1"/>
</dbReference>
<evidence type="ECO:0000256" key="7">
    <source>
        <dbReference type="ARBA" id="ARBA00022692"/>
    </source>
</evidence>
<proteinExistence type="predicted"/>
<evidence type="ECO:0000256" key="14">
    <source>
        <dbReference type="SAM" id="Phobius"/>
    </source>
</evidence>
<keyword evidence="11 14" id="KW-1133">Transmembrane helix</keyword>
<comment type="subcellular location">
    <subcellularLocation>
        <location evidence="2">Cell membrane</location>
        <topology evidence="2">Multi-pass membrane protein</topology>
    </subcellularLocation>
</comment>
<dbReference type="Gene3D" id="3.30.450.20">
    <property type="entry name" value="PAS domain"/>
    <property type="match status" value="1"/>
</dbReference>
<dbReference type="InterPro" id="IPR004358">
    <property type="entry name" value="Sig_transdc_His_kin-like_C"/>
</dbReference>
<accession>A0A173ZZD3</accession>
<evidence type="ECO:0000256" key="13">
    <source>
        <dbReference type="ARBA" id="ARBA00023136"/>
    </source>
</evidence>
<keyword evidence="4" id="KW-1003">Cell membrane</keyword>
<evidence type="ECO:0000256" key="8">
    <source>
        <dbReference type="ARBA" id="ARBA00022741"/>
    </source>
</evidence>
<dbReference type="Proteomes" id="UP000095558">
    <property type="component" value="Unassembled WGS sequence"/>
</dbReference>
<dbReference type="GeneID" id="83013561"/>
<dbReference type="Pfam" id="PF00672">
    <property type="entry name" value="HAMP"/>
    <property type="match status" value="1"/>
</dbReference>
<dbReference type="InterPro" id="IPR003660">
    <property type="entry name" value="HAMP_dom"/>
</dbReference>
<dbReference type="EMBL" id="CYZV01000006">
    <property type="protein sequence ID" value="CUN80625.1"/>
    <property type="molecule type" value="Genomic_DNA"/>
</dbReference>
<dbReference type="PROSITE" id="PS50109">
    <property type="entry name" value="HIS_KIN"/>
    <property type="match status" value="1"/>
</dbReference>
<evidence type="ECO:0000256" key="3">
    <source>
        <dbReference type="ARBA" id="ARBA00012438"/>
    </source>
</evidence>
<gene>
    <name evidence="17" type="primary">yesM1</name>
    <name evidence="17" type="ORF">ERS852470_00763</name>
</gene>
<dbReference type="AlphaFoldDB" id="A0A173ZZD3"/>
<keyword evidence="5" id="KW-0597">Phosphoprotein</keyword>
<dbReference type="GO" id="GO:0000155">
    <property type="term" value="F:phosphorelay sensor kinase activity"/>
    <property type="evidence" value="ECO:0007669"/>
    <property type="project" value="InterPro"/>
</dbReference>
<evidence type="ECO:0000313" key="18">
    <source>
        <dbReference type="Proteomes" id="UP000095558"/>
    </source>
</evidence>
<evidence type="ECO:0000256" key="2">
    <source>
        <dbReference type="ARBA" id="ARBA00004651"/>
    </source>
</evidence>
<feature type="domain" description="HAMP" evidence="16">
    <location>
        <begin position="330"/>
        <end position="382"/>
    </location>
</feature>
<keyword evidence="6 17" id="KW-0808">Transferase</keyword>
<dbReference type="Gene3D" id="3.30.565.10">
    <property type="entry name" value="Histidine kinase-like ATPase, C-terminal domain"/>
    <property type="match status" value="1"/>
</dbReference>
<dbReference type="InterPro" id="IPR005467">
    <property type="entry name" value="His_kinase_dom"/>
</dbReference>
<dbReference type="PRINTS" id="PR00344">
    <property type="entry name" value="BCTRLSENSOR"/>
</dbReference>
<feature type="transmembrane region" description="Helical" evidence="14">
    <location>
        <begin position="21"/>
        <end position="42"/>
    </location>
</feature>
<dbReference type="SUPFAM" id="SSF158472">
    <property type="entry name" value="HAMP domain-like"/>
    <property type="match status" value="1"/>
</dbReference>
<dbReference type="PANTHER" id="PTHR34220">
    <property type="entry name" value="SENSOR HISTIDINE KINASE YPDA"/>
    <property type="match status" value="1"/>
</dbReference>
<keyword evidence="9 17" id="KW-0418">Kinase</keyword>
<evidence type="ECO:0000256" key="12">
    <source>
        <dbReference type="ARBA" id="ARBA00023012"/>
    </source>
</evidence>
<name>A0A173ZZD3_9CLOT</name>
<dbReference type="OrthoDB" id="9809348at2"/>
<dbReference type="InterPro" id="IPR010559">
    <property type="entry name" value="Sig_transdc_His_kin_internal"/>
</dbReference>
<evidence type="ECO:0000256" key="11">
    <source>
        <dbReference type="ARBA" id="ARBA00022989"/>
    </source>
</evidence>
<dbReference type="PANTHER" id="PTHR34220:SF11">
    <property type="entry name" value="SENSOR PROTEIN KINASE HPTS"/>
    <property type="match status" value="1"/>
</dbReference>
<dbReference type="InterPro" id="IPR050640">
    <property type="entry name" value="Bact_2-comp_sensor_kinase"/>
</dbReference>
<protein>
    <recommendedName>
        <fullName evidence="3">histidine kinase</fullName>
        <ecNumber evidence="3">2.7.13.3</ecNumber>
    </recommendedName>
</protein>
<dbReference type="GO" id="GO:0005886">
    <property type="term" value="C:plasma membrane"/>
    <property type="evidence" value="ECO:0007669"/>
    <property type="project" value="UniProtKB-SubCell"/>
</dbReference>
<dbReference type="InterPro" id="IPR003594">
    <property type="entry name" value="HATPase_dom"/>
</dbReference>
<evidence type="ECO:0000313" key="17">
    <source>
        <dbReference type="EMBL" id="CUN80625.1"/>
    </source>
</evidence>
<organism evidence="17 18">
    <name type="scientific">Clostridium disporicum</name>
    <dbReference type="NCBI Taxonomy" id="84024"/>
    <lineage>
        <taxon>Bacteria</taxon>
        <taxon>Bacillati</taxon>
        <taxon>Bacillota</taxon>
        <taxon>Clostridia</taxon>
        <taxon>Eubacteriales</taxon>
        <taxon>Clostridiaceae</taxon>
        <taxon>Clostridium</taxon>
    </lineage>
</organism>
<keyword evidence="10" id="KW-0067">ATP-binding</keyword>